<keyword evidence="1" id="KW-0812">Transmembrane</keyword>
<sequence length="410" mass="45490">MSLSLRDRSESDRSLDPQISYVTIREVDSLLTNPPTSRRVILGLVIPGLGLSTALLALYAYAALKVVSRRYLDRVSFRLLTYALVANFVFGVSFTTIALARYPDWRCSLSSFLTNSSFMFSAGLFFCISLNVPLVVVHNVNGQAMEKYYVAGTTLICLICTVPPYASGNLGHMGRSQRDLLTSWIILFAVGEIAAFLIILGYLIAHELHFICRPANTVASEGAGSTILKFRYIILRIGIYTLASFVLNLTAAARDLHEFRKYKMGAPESTKLDIILLLVDIASCAGRPLIYSLLAATDPSFIRALKALRDPEAESSTQFGGRSYCLSTIVDMPPHETYFYDSEALHIDRAQQEWVRAAQESSTGPERDLGMGKEWWSYLGHDTSMSAMRLSISRPAPTLPTIDVDLVYYI</sequence>
<dbReference type="AlphaFoldDB" id="A0AAD7A1M8"/>
<feature type="transmembrane region" description="Helical" evidence="1">
    <location>
        <begin position="148"/>
        <end position="166"/>
    </location>
</feature>
<protein>
    <submittedName>
        <fullName evidence="2">Uncharacterized protein</fullName>
    </submittedName>
</protein>
<evidence type="ECO:0000313" key="2">
    <source>
        <dbReference type="EMBL" id="KAJ7347237.1"/>
    </source>
</evidence>
<gene>
    <name evidence="2" type="ORF">DFH08DRAFT_1001961</name>
</gene>
<keyword evidence="1" id="KW-1133">Transmembrane helix</keyword>
<feature type="transmembrane region" description="Helical" evidence="1">
    <location>
        <begin position="40"/>
        <end position="67"/>
    </location>
</feature>
<organism evidence="2 3">
    <name type="scientific">Mycena albidolilacea</name>
    <dbReference type="NCBI Taxonomy" id="1033008"/>
    <lineage>
        <taxon>Eukaryota</taxon>
        <taxon>Fungi</taxon>
        <taxon>Dikarya</taxon>
        <taxon>Basidiomycota</taxon>
        <taxon>Agaricomycotina</taxon>
        <taxon>Agaricomycetes</taxon>
        <taxon>Agaricomycetidae</taxon>
        <taxon>Agaricales</taxon>
        <taxon>Marasmiineae</taxon>
        <taxon>Mycenaceae</taxon>
        <taxon>Mycena</taxon>
    </lineage>
</organism>
<feature type="transmembrane region" description="Helical" evidence="1">
    <location>
        <begin position="233"/>
        <end position="254"/>
    </location>
</feature>
<feature type="transmembrane region" description="Helical" evidence="1">
    <location>
        <begin position="181"/>
        <end position="205"/>
    </location>
</feature>
<dbReference type="Proteomes" id="UP001218218">
    <property type="component" value="Unassembled WGS sequence"/>
</dbReference>
<feature type="transmembrane region" description="Helical" evidence="1">
    <location>
        <begin position="79"/>
        <end position="100"/>
    </location>
</feature>
<proteinExistence type="predicted"/>
<evidence type="ECO:0000256" key="1">
    <source>
        <dbReference type="SAM" id="Phobius"/>
    </source>
</evidence>
<feature type="transmembrane region" description="Helical" evidence="1">
    <location>
        <begin position="112"/>
        <end position="136"/>
    </location>
</feature>
<reference evidence="2" key="1">
    <citation type="submission" date="2023-03" db="EMBL/GenBank/DDBJ databases">
        <title>Massive genome expansion in bonnet fungi (Mycena s.s.) driven by repeated elements and novel gene families across ecological guilds.</title>
        <authorList>
            <consortium name="Lawrence Berkeley National Laboratory"/>
            <person name="Harder C.B."/>
            <person name="Miyauchi S."/>
            <person name="Viragh M."/>
            <person name="Kuo A."/>
            <person name="Thoen E."/>
            <person name="Andreopoulos B."/>
            <person name="Lu D."/>
            <person name="Skrede I."/>
            <person name="Drula E."/>
            <person name="Henrissat B."/>
            <person name="Morin E."/>
            <person name="Kohler A."/>
            <person name="Barry K."/>
            <person name="LaButti K."/>
            <person name="Morin E."/>
            <person name="Salamov A."/>
            <person name="Lipzen A."/>
            <person name="Mereny Z."/>
            <person name="Hegedus B."/>
            <person name="Baldrian P."/>
            <person name="Stursova M."/>
            <person name="Weitz H."/>
            <person name="Taylor A."/>
            <person name="Grigoriev I.V."/>
            <person name="Nagy L.G."/>
            <person name="Martin F."/>
            <person name="Kauserud H."/>
        </authorList>
    </citation>
    <scope>NUCLEOTIDE SEQUENCE</scope>
    <source>
        <strain evidence="2">CBHHK002</strain>
    </source>
</reference>
<accession>A0AAD7A1M8</accession>
<feature type="transmembrane region" description="Helical" evidence="1">
    <location>
        <begin position="274"/>
        <end position="296"/>
    </location>
</feature>
<comment type="caution">
    <text evidence="2">The sequence shown here is derived from an EMBL/GenBank/DDBJ whole genome shotgun (WGS) entry which is preliminary data.</text>
</comment>
<dbReference type="EMBL" id="JARIHO010000019">
    <property type="protein sequence ID" value="KAJ7347237.1"/>
    <property type="molecule type" value="Genomic_DNA"/>
</dbReference>
<name>A0AAD7A1M8_9AGAR</name>
<evidence type="ECO:0000313" key="3">
    <source>
        <dbReference type="Proteomes" id="UP001218218"/>
    </source>
</evidence>
<keyword evidence="1" id="KW-0472">Membrane</keyword>
<keyword evidence="3" id="KW-1185">Reference proteome</keyword>